<dbReference type="InterPro" id="IPR036961">
    <property type="entry name" value="Kinesin_motor_dom_sf"/>
</dbReference>
<dbReference type="SMART" id="SM00129">
    <property type="entry name" value="KISc"/>
    <property type="match status" value="1"/>
</dbReference>
<comment type="caution">
    <text evidence="14">The sequence shown here is derived from an EMBL/GenBank/DDBJ whole genome shotgun (WGS) entry which is preliminary data.</text>
</comment>
<dbReference type="InterPro" id="IPR000253">
    <property type="entry name" value="FHA_dom"/>
</dbReference>
<organism evidence="14 15">
    <name type="scientific">Tegillarca granosa</name>
    <name type="common">Malaysian cockle</name>
    <name type="synonym">Anadara granosa</name>
    <dbReference type="NCBI Taxonomy" id="220873"/>
    <lineage>
        <taxon>Eukaryota</taxon>
        <taxon>Metazoa</taxon>
        <taxon>Spiralia</taxon>
        <taxon>Lophotrochozoa</taxon>
        <taxon>Mollusca</taxon>
        <taxon>Bivalvia</taxon>
        <taxon>Autobranchia</taxon>
        <taxon>Pteriomorphia</taxon>
        <taxon>Arcoida</taxon>
        <taxon>Arcoidea</taxon>
        <taxon>Arcidae</taxon>
        <taxon>Tegillarca</taxon>
    </lineage>
</organism>
<dbReference type="Pfam" id="PF01302">
    <property type="entry name" value="CAP_GLY"/>
    <property type="match status" value="1"/>
</dbReference>
<feature type="compositionally biased region" description="Polar residues" evidence="11">
    <location>
        <begin position="1596"/>
        <end position="1617"/>
    </location>
</feature>
<evidence type="ECO:0000256" key="5">
    <source>
        <dbReference type="ARBA" id="ARBA00022840"/>
    </source>
</evidence>
<dbReference type="InterPro" id="IPR000938">
    <property type="entry name" value="CAP-Gly_domain"/>
</dbReference>
<dbReference type="SUPFAM" id="SSF52540">
    <property type="entry name" value="P-loop containing nucleoside triphosphate hydrolases"/>
    <property type="match status" value="1"/>
</dbReference>
<dbReference type="EMBL" id="JARBDR010000018">
    <property type="protein sequence ID" value="KAJ8321902.1"/>
    <property type="molecule type" value="Genomic_DNA"/>
</dbReference>
<dbReference type="CDD" id="cd01365">
    <property type="entry name" value="KISc_KIF1A_KIF1B"/>
    <property type="match status" value="1"/>
</dbReference>
<keyword evidence="5 9" id="KW-0067">ATP-binding</keyword>
<accession>A0ABQ9FYG2</accession>
<feature type="compositionally biased region" description="Polar residues" evidence="11">
    <location>
        <begin position="1632"/>
        <end position="1651"/>
    </location>
</feature>
<dbReference type="SUPFAM" id="SSF49879">
    <property type="entry name" value="SMAD/FHA domain"/>
    <property type="match status" value="1"/>
</dbReference>
<keyword evidence="3" id="KW-0493">Microtubule</keyword>
<evidence type="ECO:0000256" key="11">
    <source>
        <dbReference type="SAM" id="MobiDB-lite"/>
    </source>
</evidence>
<dbReference type="Gene3D" id="3.40.850.10">
    <property type="entry name" value="Kinesin motor domain"/>
    <property type="match status" value="1"/>
</dbReference>
<evidence type="ECO:0000256" key="9">
    <source>
        <dbReference type="PROSITE-ProRule" id="PRU00283"/>
    </source>
</evidence>
<dbReference type="InterPro" id="IPR027417">
    <property type="entry name" value="P-loop_NTPase"/>
</dbReference>
<evidence type="ECO:0000256" key="1">
    <source>
        <dbReference type="ARBA" id="ARBA00004245"/>
    </source>
</evidence>
<proteinExistence type="inferred from homology"/>
<dbReference type="CDD" id="cd22706">
    <property type="entry name" value="FHA_KIF13"/>
    <property type="match status" value="1"/>
</dbReference>
<feature type="region of interest" description="Disordered" evidence="11">
    <location>
        <begin position="1582"/>
        <end position="1653"/>
    </location>
</feature>
<dbReference type="Pfam" id="PF12423">
    <property type="entry name" value="KIF1B"/>
    <property type="match status" value="1"/>
</dbReference>
<keyword evidence="7 9" id="KW-0505">Motor protein</keyword>
<dbReference type="PROSITE" id="PS50245">
    <property type="entry name" value="CAP_GLY_2"/>
    <property type="match status" value="1"/>
</dbReference>
<keyword evidence="6 10" id="KW-0175">Coiled coil</keyword>
<evidence type="ECO:0000256" key="4">
    <source>
        <dbReference type="ARBA" id="ARBA00022741"/>
    </source>
</evidence>
<feature type="compositionally biased region" description="Acidic residues" evidence="11">
    <location>
        <begin position="1473"/>
        <end position="1482"/>
    </location>
</feature>
<reference evidence="14 15" key="1">
    <citation type="submission" date="2022-12" db="EMBL/GenBank/DDBJ databases">
        <title>Chromosome-level genome of Tegillarca granosa.</title>
        <authorList>
            <person name="Kim J."/>
        </authorList>
    </citation>
    <scope>NUCLEOTIDE SEQUENCE [LARGE SCALE GENOMIC DNA]</scope>
    <source>
        <strain evidence="14">Teg-2019</strain>
        <tissue evidence="14">Adductor muscle</tissue>
    </source>
</reference>
<dbReference type="InterPro" id="IPR001752">
    <property type="entry name" value="Kinesin_motor_dom"/>
</dbReference>
<feature type="compositionally biased region" description="Basic and acidic residues" evidence="11">
    <location>
        <begin position="1458"/>
        <end position="1472"/>
    </location>
</feature>
<feature type="domain" description="CAP-Gly" evidence="13">
    <location>
        <begin position="1782"/>
        <end position="1803"/>
    </location>
</feature>
<dbReference type="InterPro" id="IPR022140">
    <property type="entry name" value="Kinesin-like_KIF1-typ"/>
</dbReference>
<dbReference type="PROSITE" id="PS00411">
    <property type="entry name" value="KINESIN_MOTOR_1"/>
    <property type="match status" value="1"/>
</dbReference>
<keyword evidence="15" id="KW-1185">Reference proteome</keyword>
<sequence>MSTDKVRVAVRVRPMNRRETDMGTKCVIDMEDNQTILYHHGNSSHDGSSGGGKRSPKTFAFDNCFWSMDENNKKFANQEKVFNCLGKEVLERAFEGYNGCIFAYGQTGSGKSYTMMGSLKDSDKGIIPRLCDLLFERIAHNEDATISMKVEVSYMEIYNEKVHDLLDPKGSKQNLKVREHNILGPYVDGLSMLVVASFEDIDNLMNEGNKSRTVAATNMNNESSRSHAVFNIVLTQTLTDPSSGVSGEKVSKLSLVDLAGSERAQKTGAVGDRLKEGSNINKSLTTLGLVISALADQSGHGHKNKNKFVPYRDSVLTWLLKDNLGGNSKTVMVATISPAADNYEETLSTLRYADRAKRIINHAVINEDPNARIIRDLRDEVDVLKKQLSEAQSMKAPDLKDRLQESEKLIKEMTKTWEEKLQETERIHQERHEALEKMGVSVQTSGIKVETGKHYLVNLNADPSLNELLVYYLKEQTLVGRPDAPTQQDIQLSGLGIMPEHSVVNVVDNNEVFVTPLDGAKTCINGSVIRQKTRVKHGDRILWGNNHFFRINCPKLNSPQTNEPEQPIDYNFAQQELMMKEYSNDPIQEAIGAIEKQYEEDKQEALEKQRQMYERQMQMLRSQIMSPGTPSVAFSPLNFNAFTPTGSMSSQSSIQRKYQQWAQDRDKSFKQSLVKLREEVVKANTLVREANDLAIEMGKLTEFQVTLQIPASNLSPNRRRGAFVSEPAILVKRKGRASQIWSMEKFENKIIDMRDMYEERKNHGIPMRVEDDYADLDTESWDEGPPVKGDPFYESHDNHNLIGVANIFLDCLFHDVKLDYQVPIISQHGEVAGKLHVEISKLGGTFLDRYADTNADEDEEDSIVSPRGSPMIVRVCIHEAKGLPPALSNFVFCQYNFWGYEEPVVAPPEIHPESANNNKSDSIAFKFKHKKDFKISITEEFIEHCSDGALSIEVWGHRSQGFGLINPEMDNVNLRSRTLSDRWSEVMRKIELWVEIHELNHQGEYSAVEVQPKPEVKCAGVLQLQQGHSRRVLVRVKTVHDSGTLPLICESITSLSIGCICARNKLQKSLDSYQEEDLVHLRERWNEALERRKEYLNGQIQKLINKQDKSEADADRERALMDQWVSLTEERNAVMVPSPGSGIPGAPADIEMPPDMEEYRPVLFLDLNADDMSAPGVKEGFQAAGVNSILPKEHSSPFVNLPIIKSYLEKDSVCCLAAWDSSLHDSTHLNRVTPSAERVYLILKAVVRLSHPASMELVLRKRICINIYNTFSITSFTDKLRKKITGGEHYFASGITYDVVSNIPKASEDLENMETLAQMAASQNEINAADGETYIEKYIKGISAVESILTIDRLRQEVAVKELSAVQGRSLRKTTSVPNISQNVTSPVKMDSQLRADSIQDLSHDFLSPGRPGSLPARPNFLNLRSSSPGFPAKPTPKSMLSPLGSKMAVKPMRTLIEEQHHRETKPLLRTDTEEELDEEDLNAAHKGNQQHRQAVVEDDPSSVGSDDFQDFESYQSQQQSHSEKNENTAPDCITHSSTNDSLAEAQAKNFTPSLVSSGYGSQAVSMLTLSSEDSLSIRSIEENGDKEGRGVQKGSVEQVSSGESDFEEQNNVSVIDQSKAIGTKDKDGLLNSKSNNENGASPVTESNSSKGACAITKEYEGVDPYSETAMAELEKLAFDEEEETDFNDDKSDSIELFIREDNEDGSDLKFQTKISNVKNAASVEKRQGGGEDSLSVCSFGSRADLDRLQEVPVPSWIQIGESVIVNSSKGGSKTGVVQFVGNVEFASGPWVGVELDLPEGKL</sequence>
<dbReference type="Pfam" id="PF16183">
    <property type="entry name" value="Kinesin_assoc"/>
    <property type="match status" value="1"/>
</dbReference>
<feature type="region of interest" description="Disordered" evidence="11">
    <location>
        <begin position="1425"/>
        <end position="1445"/>
    </location>
</feature>
<evidence type="ECO:0000259" key="12">
    <source>
        <dbReference type="PROSITE" id="PS50067"/>
    </source>
</evidence>
<evidence type="ECO:0008006" key="16">
    <source>
        <dbReference type="Google" id="ProtNLM"/>
    </source>
</evidence>
<evidence type="ECO:0000256" key="10">
    <source>
        <dbReference type="SAM" id="Coils"/>
    </source>
</evidence>
<comment type="subcellular location">
    <subcellularLocation>
        <location evidence="1">Cytoplasm</location>
        <location evidence="1">Cytoskeleton</location>
    </subcellularLocation>
</comment>
<dbReference type="SMART" id="SM00240">
    <property type="entry name" value="FHA"/>
    <property type="match status" value="1"/>
</dbReference>
<feature type="domain" description="Kinesin motor" evidence="12">
    <location>
        <begin position="5"/>
        <end position="359"/>
    </location>
</feature>
<evidence type="ECO:0000313" key="14">
    <source>
        <dbReference type="EMBL" id="KAJ8321902.1"/>
    </source>
</evidence>
<dbReference type="Pfam" id="PF12473">
    <property type="entry name" value="DUF3694"/>
    <property type="match status" value="1"/>
</dbReference>
<keyword evidence="2" id="KW-0963">Cytoplasm</keyword>
<dbReference type="InterPro" id="IPR032405">
    <property type="entry name" value="Kinesin_assoc"/>
</dbReference>
<dbReference type="Gene3D" id="2.60.200.20">
    <property type="match status" value="1"/>
</dbReference>
<dbReference type="SUPFAM" id="SSF74924">
    <property type="entry name" value="Cap-Gly domain"/>
    <property type="match status" value="1"/>
</dbReference>
<dbReference type="Gene3D" id="6.10.250.2520">
    <property type="match status" value="1"/>
</dbReference>
<feature type="region of interest" description="Disordered" evidence="11">
    <location>
        <begin position="1458"/>
        <end position="1541"/>
    </location>
</feature>
<evidence type="ECO:0000256" key="7">
    <source>
        <dbReference type="ARBA" id="ARBA00023175"/>
    </source>
</evidence>
<dbReference type="InterPro" id="IPR022164">
    <property type="entry name" value="Kinesin-like"/>
</dbReference>
<dbReference type="Pfam" id="PF00225">
    <property type="entry name" value="Kinesin"/>
    <property type="match status" value="1"/>
</dbReference>
<feature type="compositionally biased region" description="Basic and acidic residues" evidence="11">
    <location>
        <begin position="1582"/>
        <end position="1591"/>
    </location>
</feature>
<keyword evidence="8" id="KW-0206">Cytoskeleton</keyword>
<dbReference type="PROSITE" id="PS50067">
    <property type="entry name" value="KINESIN_MOTOR_2"/>
    <property type="match status" value="1"/>
</dbReference>
<evidence type="ECO:0000313" key="15">
    <source>
        <dbReference type="Proteomes" id="UP001217089"/>
    </source>
</evidence>
<dbReference type="Proteomes" id="UP001217089">
    <property type="component" value="Unassembled WGS sequence"/>
</dbReference>
<protein>
    <recommendedName>
        <fullName evidence="16">Kinesin-like protein KIF13A</fullName>
    </recommendedName>
</protein>
<evidence type="ECO:0000259" key="13">
    <source>
        <dbReference type="PROSITE" id="PS50245"/>
    </source>
</evidence>
<feature type="coiled-coil region" evidence="10">
    <location>
        <begin position="591"/>
        <end position="623"/>
    </location>
</feature>
<dbReference type="InterPro" id="IPR019821">
    <property type="entry name" value="Kinesin_motor_CS"/>
</dbReference>
<keyword evidence="4 9" id="KW-0547">Nucleotide-binding</keyword>
<name>A0ABQ9FYG2_TEGGR</name>
<dbReference type="Pfam" id="PF00498">
    <property type="entry name" value="FHA"/>
    <property type="match status" value="1"/>
</dbReference>
<feature type="binding site" evidence="9">
    <location>
        <begin position="105"/>
        <end position="112"/>
    </location>
    <ligand>
        <name>ATP</name>
        <dbReference type="ChEBI" id="CHEBI:30616"/>
    </ligand>
</feature>
<dbReference type="Gene3D" id="2.30.30.190">
    <property type="entry name" value="CAP Gly-rich-like domain"/>
    <property type="match status" value="1"/>
</dbReference>
<comment type="similarity">
    <text evidence="9">Belongs to the TRAFAC class myosin-kinesin ATPase superfamily. Kinesin family.</text>
</comment>
<dbReference type="PANTHER" id="PTHR47117">
    <property type="entry name" value="STAR-RELATED LIPID TRANSFER PROTEIN 9"/>
    <property type="match status" value="1"/>
</dbReference>
<gene>
    <name evidence="14" type="ORF">KUTeg_000373</name>
</gene>
<feature type="coiled-coil region" evidence="10">
    <location>
        <begin position="374"/>
        <end position="416"/>
    </location>
</feature>
<evidence type="ECO:0000256" key="3">
    <source>
        <dbReference type="ARBA" id="ARBA00022701"/>
    </source>
</evidence>
<evidence type="ECO:0000256" key="2">
    <source>
        <dbReference type="ARBA" id="ARBA00022490"/>
    </source>
</evidence>
<dbReference type="InterPro" id="IPR036859">
    <property type="entry name" value="CAP-Gly_dom_sf"/>
</dbReference>
<evidence type="ECO:0000256" key="6">
    <source>
        <dbReference type="ARBA" id="ARBA00023054"/>
    </source>
</evidence>
<dbReference type="InterPro" id="IPR008984">
    <property type="entry name" value="SMAD_FHA_dom_sf"/>
</dbReference>
<evidence type="ECO:0000256" key="8">
    <source>
        <dbReference type="ARBA" id="ARBA00023212"/>
    </source>
</evidence>
<dbReference type="PRINTS" id="PR00380">
    <property type="entry name" value="KINESINHEAVY"/>
</dbReference>